<evidence type="ECO:0000313" key="2">
    <source>
        <dbReference type="EMBL" id="PLW08526.1"/>
    </source>
</evidence>
<dbReference type="AlphaFoldDB" id="A0A2N5S5M8"/>
<proteinExistence type="predicted"/>
<evidence type="ECO:0000313" key="3">
    <source>
        <dbReference type="Proteomes" id="UP000235392"/>
    </source>
</evidence>
<feature type="compositionally biased region" description="Acidic residues" evidence="1">
    <location>
        <begin position="54"/>
        <end position="72"/>
    </location>
</feature>
<evidence type="ECO:0000256" key="1">
    <source>
        <dbReference type="SAM" id="MobiDB-lite"/>
    </source>
</evidence>
<name>A0A2N5S5M8_9BASI</name>
<accession>A0A2N5S5M8</accession>
<gene>
    <name evidence="2" type="ORF">PCASD_26074</name>
</gene>
<organism evidence="2 3">
    <name type="scientific">Puccinia coronata f. sp. avenae</name>
    <dbReference type="NCBI Taxonomy" id="200324"/>
    <lineage>
        <taxon>Eukaryota</taxon>
        <taxon>Fungi</taxon>
        <taxon>Dikarya</taxon>
        <taxon>Basidiomycota</taxon>
        <taxon>Pucciniomycotina</taxon>
        <taxon>Pucciniomycetes</taxon>
        <taxon>Pucciniales</taxon>
        <taxon>Pucciniaceae</taxon>
        <taxon>Puccinia</taxon>
    </lineage>
</organism>
<sequence length="236" mass="25602">MPPSPWKMRQTPTELWANDLFSEDIPILVEETPQPPSPETPPTQIKEINPSEESPAEESSDTPGENPEEDLESLPPLPVNPTTVKGYAYVPHYDTAPKNISSDIDPSNIVEGSRHHRANAVTLPPVHQAFVIVEGIDYGDTFAPTGRLTTLRTLLGLAAANDFQIEQMDTYPMATDSSSRNLSTGSSRALAAGIRPSRHSSCWSTSSQPKPMLVSSSTSIRPNPALCTLTLMTLSL</sequence>
<feature type="region of interest" description="Disordered" evidence="1">
    <location>
        <begin position="19"/>
        <end position="83"/>
    </location>
</feature>
<dbReference type="Proteomes" id="UP000235392">
    <property type="component" value="Unassembled WGS sequence"/>
</dbReference>
<reference evidence="2 3" key="1">
    <citation type="submission" date="2017-11" db="EMBL/GenBank/DDBJ databases">
        <title>De novo assembly and phasing of dikaryotic genomes from two isolates of Puccinia coronata f. sp. avenae, the causal agent of oat crown rust.</title>
        <authorList>
            <person name="Miller M.E."/>
            <person name="Zhang Y."/>
            <person name="Omidvar V."/>
            <person name="Sperschneider J."/>
            <person name="Schwessinger B."/>
            <person name="Raley C."/>
            <person name="Palmer J.M."/>
            <person name="Garnica D."/>
            <person name="Upadhyaya N."/>
            <person name="Rathjen J."/>
            <person name="Taylor J.M."/>
            <person name="Park R.F."/>
            <person name="Dodds P.N."/>
            <person name="Hirsch C.D."/>
            <person name="Kianian S.F."/>
            <person name="Figueroa M."/>
        </authorList>
    </citation>
    <scope>NUCLEOTIDE SEQUENCE [LARGE SCALE GENOMIC DNA]</scope>
    <source>
        <strain evidence="2">12SD80</strain>
    </source>
</reference>
<comment type="caution">
    <text evidence="2">The sequence shown here is derived from an EMBL/GenBank/DDBJ whole genome shotgun (WGS) entry which is preliminary data.</text>
</comment>
<protein>
    <submittedName>
        <fullName evidence="2">Uncharacterized protein</fullName>
    </submittedName>
</protein>
<dbReference type="EMBL" id="PGCI01001059">
    <property type="protein sequence ID" value="PLW08526.1"/>
    <property type="molecule type" value="Genomic_DNA"/>
</dbReference>